<comment type="similarity">
    <text evidence="2">Belongs to the bacterial solute-binding protein 2 family.</text>
</comment>
<dbReference type="PANTHER" id="PTHR30036">
    <property type="entry name" value="D-XYLOSE-BINDING PERIPLASMIC PROTEIN"/>
    <property type="match status" value="1"/>
</dbReference>
<accession>A0ABT1JQW0</accession>
<evidence type="ECO:0000313" key="5">
    <source>
        <dbReference type="Proteomes" id="UP000791080"/>
    </source>
</evidence>
<dbReference type="EMBL" id="AUBJ02000001">
    <property type="protein sequence ID" value="MCP2334076.1"/>
    <property type="molecule type" value="Genomic_DNA"/>
</dbReference>
<keyword evidence="5" id="KW-1185">Reference proteome</keyword>
<dbReference type="PANTHER" id="PTHR30036:SF7">
    <property type="entry name" value="ABC TRANSPORTER PERIPLASMIC-BINDING PROTEIN YPHF"/>
    <property type="match status" value="1"/>
</dbReference>
<dbReference type="PROSITE" id="PS51257">
    <property type="entry name" value="PROKAR_LIPOPROTEIN"/>
    <property type="match status" value="1"/>
</dbReference>
<dbReference type="Gene3D" id="3.40.50.2300">
    <property type="match status" value="2"/>
</dbReference>
<sequence>MRVPPFVTAVLGTALAVSLTACGSNSDYLPTRAEAEDLGEESQQVAEELAAELGIPDVSGESDDLYVFLPKSLDNPYWDDARAGMEDAAERLGVRAEFVGPQTTDVGQQVQMFEAALARQPKGIAISPNDPASVLGTIATARDMGIEVIAWDSPVPDSEARGYIGTDNTNAGRTFGEQLLEQIGGEGEIAVIVGSLGAVNSQQRLTGLREVVEADPDVEIVAIEESGDAIAEATSKTEAILAAHPDVAAIVGVNGGDAPGAATALQQTGRCGDVLVAGFDAIPQARDLMRNDCIQLLVSQRPYGMTAAALQLLVAMAQDADVDETELDTGVVAITKETLPDFERTIS</sequence>
<dbReference type="RefSeq" id="WP_026418578.1">
    <property type="nucleotide sequence ID" value="NZ_AUBJ02000001.1"/>
</dbReference>
<evidence type="ECO:0000256" key="2">
    <source>
        <dbReference type="ARBA" id="ARBA00007639"/>
    </source>
</evidence>
<dbReference type="SUPFAM" id="SSF53822">
    <property type="entry name" value="Periplasmic binding protein-like I"/>
    <property type="match status" value="1"/>
</dbReference>
<organism evidence="4 5">
    <name type="scientific">Actinoalloteichus caeruleus DSM 43889</name>
    <dbReference type="NCBI Taxonomy" id="1120930"/>
    <lineage>
        <taxon>Bacteria</taxon>
        <taxon>Bacillati</taxon>
        <taxon>Actinomycetota</taxon>
        <taxon>Actinomycetes</taxon>
        <taxon>Pseudonocardiales</taxon>
        <taxon>Pseudonocardiaceae</taxon>
        <taxon>Actinoalloteichus</taxon>
        <taxon>Actinoalloteichus cyanogriseus</taxon>
    </lineage>
</organism>
<dbReference type="InterPro" id="IPR025997">
    <property type="entry name" value="SBP_2_dom"/>
</dbReference>
<dbReference type="InterPro" id="IPR050555">
    <property type="entry name" value="Bact_Solute-Bind_Prot2"/>
</dbReference>
<evidence type="ECO:0000256" key="1">
    <source>
        <dbReference type="ARBA" id="ARBA00004196"/>
    </source>
</evidence>
<comment type="caution">
    <text evidence="4">The sequence shown here is derived from an EMBL/GenBank/DDBJ whole genome shotgun (WGS) entry which is preliminary data.</text>
</comment>
<protein>
    <submittedName>
        <fullName evidence="4">Ribose transport system substrate-binding protein</fullName>
    </submittedName>
</protein>
<evidence type="ECO:0000313" key="4">
    <source>
        <dbReference type="EMBL" id="MCP2334076.1"/>
    </source>
</evidence>
<evidence type="ECO:0000259" key="3">
    <source>
        <dbReference type="Pfam" id="PF13407"/>
    </source>
</evidence>
<proteinExistence type="inferred from homology"/>
<reference evidence="4 5" key="1">
    <citation type="submission" date="2022-06" db="EMBL/GenBank/DDBJ databases">
        <title>Genomic Encyclopedia of Type Strains, Phase I: the one thousand microbial genomes (KMG-I) project.</title>
        <authorList>
            <person name="Kyrpides N."/>
        </authorList>
    </citation>
    <scope>NUCLEOTIDE SEQUENCE [LARGE SCALE GENOMIC DNA]</scope>
    <source>
        <strain evidence="4 5">DSM 43889</strain>
    </source>
</reference>
<dbReference type="InterPro" id="IPR028082">
    <property type="entry name" value="Peripla_BP_I"/>
</dbReference>
<feature type="domain" description="Periplasmic binding protein" evidence="3">
    <location>
        <begin position="67"/>
        <end position="318"/>
    </location>
</feature>
<gene>
    <name evidence="4" type="ORF">G443_004346</name>
</gene>
<dbReference type="Pfam" id="PF13407">
    <property type="entry name" value="Peripla_BP_4"/>
    <property type="match status" value="1"/>
</dbReference>
<dbReference type="CDD" id="cd06314">
    <property type="entry name" value="PBP1_tmGBP"/>
    <property type="match status" value="1"/>
</dbReference>
<dbReference type="Proteomes" id="UP000791080">
    <property type="component" value="Unassembled WGS sequence"/>
</dbReference>
<comment type="subcellular location">
    <subcellularLocation>
        <location evidence="1">Cell envelope</location>
    </subcellularLocation>
</comment>
<name>A0ABT1JQW0_ACTCY</name>